<dbReference type="AlphaFoldDB" id="A0A081JGV2"/>
<dbReference type="InterPro" id="IPR001387">
    <property type="entry name" value="Cro/C1-type_HTH"/>
</dbReference>
<evidence type="ECO:0000313" key="2">
    <source>
        <dbReference type="EMBL" id="MCW8677959.1"/>
    </source>
</evidence>
<organism evidence="3 5">
    <name type="scientific">Streptococcus macedonicus</name>
    <name type="common">Streptococcus gallolyticus macedonicus</name>
    <dbReference type="NCBI Taxonomy" id="59310"/>
    <lineage>
        <taxon>Bacteria</taxon>
        <taxon>Bacillati</taxon>
        <taxon>Bacillota</taxon>
        <taxon>Bacilli</taxon>
        <taxon>Lactobacillales</taxon>
        <taxon>Streptococcaceae</taxon>
        <taxon>Streptococcus</taxon>
    </lineage>
</organism>
<reference evidence="2" key="6">
    <citation type="submission" date="2024-05" db="EMBL/GenBank/DDBJ databases">
        <title>Streptococcus macedonicus and Acinetobacter baumannii: co-inhabitants of the cheese production environment.</title>
        <authorList>
            <person name="Johnson J."/>
            <person name="Curtin C."/>
            <person name="Waite-Cusic J."/>
        </authorList>
    </citation>
    <scope>NUCLEOTIDE SEQUENCE</scope>
    <source>
        <strain evidence="2">E28</strain>
    </source>
</reference>
<dbReference type="Proteomes" id="UP000222913">
    <property type="component" value="Unassembled WGS sequence"/>
</dbReference>
<reference evidence="3 5" key="1">
    <citation type="submission" date="2017-10" db="EMBL/GenBank/DDBJ databases">
        <title>Whole-genome sequence of three Streptococcus macedonicus strains isolated from Italian cheeses of the Veneto region.</title>
        <authorList>
            <person name="Treu L."/>
            <person name="De Diego-Diaz B."/>
            <person name="Papadimitriou K."/>
            <person name="Tsakalidou E."/>
            <person name="Corich V."/>
            <person name="Giacomini A."/>
        </authorList>
    </citation>
    <scope>NUCLEOTIDE SEQUENCE [LARGE SCALE GENOMIC DNA]</scope>
    <source>
        <strain evidence="3 5">27MV</strain>
    </source>
</reference>
<name>A0A081JGV2_STRMC</name>
<dbReference type="InterPro" id="IPR010982">
    <property type="entry name" value="Lambda_DNA-bd_dom_sf"/>
</dbReference>
<dbReference type="Gene3D" id="1.10.260.40">
    <property type="entry name" value="lambda repressor-like DNA-binding domains"/>
    <property type="match status" value="1"/>
</dbReference>
<dbReference type="SUPFAM" id="SSF47413">
    <property type="entry name" value="lambda repressor-like DNA-binding domains"/>
    <property type="match status" value="1"/>
</dbReference>
<dbReference type="EMBL" id="CP113440">
    <property type="protein sequence ID" value="WAK62631.1"/>
    <property type="molecule type" value="Genomic_DNA"/>
</dbReference>
<keyword evidence="6" id="KW-1185">Reference proteome</keyword>
<evidence type="ECO:0000259" key="1">
    <source>
        <dbReference type="PROSITE" id="PS50943"/>
    </source>
</evidence>
<dbReference type="PROSITE" id="PS50943">
    <property type="entry name" value="HTH_CROC1"/>
    <property type="match status" value="1"/>
</dbReference>
<sequence>MSISYNKLWKLLIDLNMNKTQLRVISGVSPNVIAKLGKNELVAMESLLKIAAALNVDVSEIISSDVIDAEDVK</sequence>
<feature type="domain" description="HTH cro/C1-type" evidence="1">
    <location>
        <begin position="26"/>
        <end position="61"/>
    </location>
</feature>
<proteinExistence type="predicted"/>
<protein>
    <submittedName>
        <fullName evidence="2">Helix-turn-helix transcriptional regulator</fullName>
    </submittedName>
    <submittedName>
        <fullName evidence="3">XRE family transcriptional regulator</fullName>
    </submittedName>
</protein>
<accession>A0A081JGV2</accession>
<evidence type="ECO:0000313" key="4">
    <source>
        <dbReference type="EMBL" id="WAK62631.1"/>
    </source>
</evidence>
<dbReference type="EMBL" id="JAPHJC010000017">
    <property type="protein sequence ID" value="MCW8677959.1"/>
    <property type="molecule type" value="Genomic_DNA"/>
</dbReference>
<evidence type="ECO:0000313" key="6">
    <source>
        <dbReference type="Proteomes" id="UP001209889"/>
    </source>
</evidence>
<reference evidence="6" key="3">
    <citation type="submission" date="2022-11" db="EMBL/GenBank/DDBJ databases">
        <title>Streptococcus macedonicus and Acinetobacter baumannii: co-inhabitants of the cheese production environment.</title>
        <authorList>
            <person name="Johnson J."/>
            <person name="Curtin C."/>
            <person name="Waite-Cusic J."/>
        </authorList>
    </citation>
    <scope>NUCLEOTIDE SEQUENCE [LARGE SCALE GENOMIC DNA]</scope>
    <source>
        <strain evidence="6">E28</strain>
    </source>
</reference>
<dbReference type="EMBL" id="PEBM01000038">
    <property type="protein sequence ID" value="PHV56758.1"/>
    <property type="molecule type" value="Genomic_DNA"/>
</dbReference>
<dbReference type="Proteomes" id="UP001209889">
    <property type="component" value="Unassembled WGS sequence"/>
</dbReference>
<dbReference type="GeneID" id="93936839"/>
<dbReference type="RefSeq" id="WP_039670955.1">
    <property type="nucleotide sequence ID" value="NZ_CP113440.1"/>
</dbReference>
<dbReference type="Pfam" id="PF13443">
    <property type="entry name" value="HTH_26"/>
    <property type="match status" value="1"/>
</dbReference>
<dbReference type="Proteomes" id="UP001156410">
    <property type="component" value="Chromosome"/>
</dbReference>
<dbReference type="GO" id="GO:0003677">
    <property type="term" value="F:DNA binding"/>
    <property type="evidence" value="ECO:0007669"/>
    <property type="project" value="InterPro"/>
</dbReference>
<gene>
    <name evidence="3" type="ORF">CS010_06925</name>
    <name evidence="4" type="ORF">OQG81_07810</name>
    <name evidence="2" type="ORF">OQH01_05365</name>
</gene>
<reference evidence="4" key="2">
    <citation type="submission" date="2022-11" db="EMBL/GenBank/DDBJ databases">
        <title>Streptococcus macedonicus and Acinetobacter baumannii: co-inhabitants of the cheese production environment.</title>
        <authorList>
            <person name="Johnson J."/>
        </authorList>
    </citation>
    <scope>NUCLEOTIDE SEQUENCE</scope>
    <source>
        <strain evidence="4">E37</strain>
    </source>
</reference>
<reference evidence="6" key="5">
    <citation type="submission" date="2023-07" db="EMBL/GenBank/DDBJ databases">
        <title>Streptococcus macedonicus and Acinetobacter baumannii: co-inhabitants of the cheese production environment.</title>
        <authorList>
            <person name="Johnson J."/>
            <person name="Curtin C."/>
            <person name="Waite-Cusic J."/>
        </authorList>
    </citation>
    <scope>NUCLEOTIDE SEQUENCE [LARGE SCALE GENOMIC DNA]</scope>
    <source>
        <strain evidence="6">E28</strain>
    </source>
</reference>
<reference evidence="2" key="4">
    <citation type="submission" date="2022-11" db="EMBL/GenBank/DDBJ databases">
        <authorList>
            <person name="Johnson J.D."/>
        </authorList>
    </citation>
    <scope>NUCLEOTIDE SEQUENCE</scope>
    <source>
        <strain evidence="2">E28</strain>
        <strain evidence="4">E37</strain>
    </source>
</reference>
<evidence type="ECO:0000313" key="5">
    <source>
        <dbReference type="Proteomes" id="UP000222913"/>
    </source>
</evidence>
<evidence type="ECO:0000313" key="3">
    <source>
        <dbReference type="EMBL" id="PHV56758.1"/>
    </source>
</evidence>